<dbReference type="EMBL" id="LXQA010121551">
    <property type="protein sequence ID" value="MCI20765.1"/>
    <property type="molecule type" value="Genomic_DNA"/>
</dbReference>
<name>A0A392QBX3_9FABA</name>
<organism evidence="1 2">
    <name type="scientific">Trifolium medium</name>
    <dbReference type="NCBI Taxonomy" id="97028"/>
    <lineage>
        <taxon>Eukaryota</taxon>
        <taxon>Viridiplantae</taxon>
        <taxon>Streptophyta</taxon>
        <taxon>Embryophyta</taxon>
        <taxon>Tracheophyta</taxon>
        <taxon>Spermatophyta</taxon>
        <taxon>Magnoliopsida</taxon>
        <taxon>eudicotyledons</taxon>
        <taxon>Gunneridae</taxon>
        <taxon>Pentapetalae</taxon>
        <taxon>rosids</taxon>
        <taxon>fabids</taxon>
        <taxon>Fabales</taxon>
        <taxon>Fabaceae</taxon>
        <taxon>Papilionoideae</taxon>
        <taxon>50 kb inversion clade</taxon>
        <taxon>NPAAA clade</taxon>
        <taxon>Hologalegina</taxon>
        <taxon>IRL clade</taxon>
        <taxon>Trifolieae</taxon>
        <taxon>Trifolium</taxon>
    </lineage>
</organism>
<dbReference type="PANTHER" id="PTHR46567:SF2">
    <property type="entry name" value="RNA POLYMERASE II TRANSCRIPTION MEDIATORS PROTEIN"/>
    <property type="match status" value="1"/>
</dbReference>
<evidence type="ECO:0000313" key="2">
    <source>
        <dbReference type="Proteomes" id="UP000265520"/>
    </source>
</evidence>
<dbReference type="AlphaFoldDB" id="A0A392QBX3"/>
<comment type="caution">
    <text evidence="1">The sequence shown here is derived from an EMBL/GenBank/DDBJ whole genome shotgun (WGS) entry which is preliminary data.</text>
</comment>
<feature type="non-terminal residue" evidence="1">
    <location>
        <position position="124"/>
    </location>
</feature>
<proteinExistence type="predicted"/>
<protein>
    <submittedName>
        <fullName evidence="1">Mediator of RNA polymerase II transcription subunit 12-like</fullName>
    </submittedName>
</protein>
<dbReference type="PANTHER" id="PTHR46567">
    <property type="entry name" value="MEDIATOR OF RNA POLYMERASE II TRANSCRIPTION SUBUNIT 12"/>
    <property type="match status" value="1"/>
</dbReference>
<keyword evidence="2" id="KW-1185">Reference proteome</keyword>
<reference evidence="1 2" key="1">
    <citation type="journal article" date="2018" name="Front. Plant Sci.">
        <title>Red Clover (Trifolium pratense) and Zigzag Clover (T. medium) - A Picture of Genomic Similarities and Differences.</title>
        <authorList>
            <person name="Dluhosova J."/>
            <person name="Istvanek J."/>
            <person name="Nedelnik J."/>
            <person name="Repkova J."/>
        </authorList>
    </citation>
    <scope>NUCLEOTIDE SEQUENCE [LARGE SCALE GENOMIC DNA]</scope>
    <source>
        <strain evidence="2">cv. 10/8</strain>
        <tissue evidence="1">Leaf</tissue>
    </source>
</reference>
<sequence length="124" mass="14241">MNQGICSSVAFESPGPLHDIIVCWIDQHVVHKGEGLKRLHLFIVELIRAGIFYPLAYVRQLIVSGIMDTSVNMVDLERQKRHCRILKQLPGKFIHHALEESEIIEGPLLIEALHVYLNERRLIL</sequence>
<evidence type="ECO:0000313" key="1">
    <source>
        <dbReference type="EMBL" id="MCI20765.1"/>
    </source>
</evidence>
<accession>A0A392QBX3</accession>
<dbReference type="Proteomes" id="UP000265520">
    <property type="component" value="Unassembled WGS sequence"/>
</dbReference>